<keyword evidence="1" id="KW-1185">Reference proteome</keyword>
<name>A0A1I7X928_HETBA</name>
<evidence type="ECO:0000313" key="1">
    <source>
        <dbReference type="Proteomes" id="UP000095283"/>
    </source>
</evidence>
<sequence>MAVHHIVKRYQKLSSVEDHPKGAKPRSVNTFRVRKVVKKRILQNSKGSMRKMASNLNISPASMRRIVKHKLGF</sequence>
<dbReference type="AlphaFoldDB" id="A0A1I7X928"/>
<dbReference type="WBParaSite" id="Hba_14082">
    <property type="protein sequence ID" value="Hba_14082"/>
    <property type="gene ID" value="Hba_14082"/>
</dbReference>
<accession>A0A1I7X928</accession>
<reference evidence="2" key="1">
    <citation type="submission" date="2016-11" db="UniProtKB">
        <authorList>
            <consortium name="WormBaseParasite"/>
        </authorList>
    </citation>
    <scope>IDENTIFICATION</scope>
</reference>
<dbReference type="Proteomes" id="UP000095283">
    <property type="component" value="Unplaced"/>
</dbReference>
<dbReference type="PANTHER" id="PTHR46068">
    <property type="entry name" value="PROTEIN CBG27172"/>
    <property type="match status" value="1"/>
</dbReference>
<dbReference type="PANTHER" id="PTHR46068:SF1">
    <property type="entry name" value="TRANSPOSASE IS30-LIKE HTH DOMAIN-CONTAINING PROTEIN"/>
    <property type="match status" value="1"/>
</dbReference>
<organism evidence="1 2">
    <name type="scientific">Heterorhabditis bacteriophora</name>
    <name type="common">Entomopathogenic nematode worm</name>
    <dbReference type="NCBI Taxonomy" id="37862"/>
    <lineage>
        <taxon>Eukaryota</taxon>
        <taxon>Metazoa</taxon>
        <taxon>Ecdysozoa</taxon>
        <taxon>Nematoda</taxon>
        <taxon>Chromadorea</taxon>
        <taxon>Rhabditida</taxon>
        <taxon>Rhabditina</taxon>
        <taxon>Rhabditomorpha</taxon>
        <taxon>Strongyloidea</taxon>
        <taxon>Heterorhabditidae</taxon>
        <taxon>Heterorhabditis</taxon>
    </lineage>
</organism>
<proteinExistence type="predicted"/>
<protein>
    <submittedName>
        <fullName evidence="2">HTH_Tnp_ISL3 domain-containing protein</fullName>
    </submittedName>
</protein>
<evidence type="ECO:0000313" key="2">
    <source>
        <dbReference type="WBParaSite" id="Hba_14082"/>
    </source>
</evidence>